<dbReference type="AlphaFoldDB" id="A0A9P6N7B6"/>
<evidence type="ECO:0000256" key="1">
    <source>
        <dbReference type="SAM" id="MobiDB-lite"/>
    </source>
</evidence>
<comment type="caution">
    <text evidence="2">The sequence shown here is derived from an EMBL/GenBank/DDBJ whole genome shotgun (WGS) entry which is preliminary data.</text>
</comment>
<evidence type="ECO:0008006" key="4">
    <source>
        <dbReference type="Google" id="ProtNLM"/>
    </source>
</evidence>
<dbReference type="Proteomes" id="UP000886653">
    <property type="component" value="Unassembled WGS sequence"/>
</dbReference>
<reference evidence="2" key="1">
    <citation type="submission" date="2013-11" db="EMBL/GenBank/DDBJ databases">
        <title>Genome sequence of the fusiform rust pathogen reveals effectors for host alternation and coevolution with pine.</title>
        <authorList>
            <consortium name="DOE Joint Genome Institute"/>
            <person name="Smith K."/>
            <person name="Pendleton A."/>
            <person name="Kubisiak T."/>
            <person name="Anderson C."/>
            <person name="Salamov A."/>
            <person name="Aerts A."/>
            <person name="Riley R."/>
            <person name="Clum A."/>
            <person name="Lindquist E."/>
            <person name="Ence D."/>
            <person name="Campbell M."/>
            <person name="Kronenberg Z."/>
            <person name="Feau N."/>
            <person name="Dhillon B."/>
            <person name="Hamelin R."/>
            <person name="Burleigh J."/>
            <person name="Smith J."/>
            <person name="Yandell M."/>
            <person name="Nelson C."/>
            <person name="Grigoriev I."/>
            <person name="Davis J."/>
        </authorList>
    </citation>
    <scope>NUCLEOTIDE SEQUENCE</scope>
    <source>
        <strain evidence="2">G11</strain>
    </source>
</reference>
<dbReference type="EMBL" id="MU167856">
    <property type="protein sequence ID" value="KAG0139067.1"/>
    <property type="molecule type" value="Genomic_DNA"/>
</dbReference>
<accession>A0A9P6N7B6</accession>
<keyword evidence="3" id="KW-1185">Reference proteome</keyword>
<organism evidence="2 3">
    <name type="scientific">Cronartium quercuum f. sp. fusiforme G11</name>
    <dbReference type="NCBI Taxonomy" id="708437"/>
    <lineage>
        <taxon>Eukaryota</taxon>
        <taxon>Fungi</taxon>
        <taxon>Dikarya</taxon>
        <taxon>Basidiomycota</taxon>
        <taxon>Pucciniomycotina</taxon>
        <taxon>Pucciniomycetes</taxon>
        <taxon>Pucciniales</taxon>
        <taxon>Coleosporiaceae</taxon>
        <taxon>Cronartium</taxon>
    </lineage>
</organism>
<feature type="compositionally biased region" description="Polar residues" evidence="1">
    <location>
        <begin position="22"/>
        <end position="33"/>
    </location>
</feature>
<gene>
    <name evidence="2" type="ORF">CROQUDRAFT_102246</name>
</gene>
<name>A0A9P6N7B6_9BASI</name>
<sequence>MFGKSIPSTQLFATPSILDMGNPQSSQVGQKSDMVSQDNIRLLNDRFARLEVMLESLVAKPENSHQLGQHVSTAPRIEPVTATPTRTTEEQSNSRLERVESILLTVAENQARALQQPTNPATQPIVEKDATVCAASLWGNEIPQLDGMVRDCYTVIGWLGRLEVLFSTKGLTVDTERIKAAGIGITDLQWGEWYRISHQELQTLTWTGFCKSIKQQFLPPSWESEILRDIRTLKMGDKESFEQFSY</sequence>
<protein>
    <recommendedName>
        <fullName evidence="4">Retrotransposon gag domain-containing protein</fullName>
    </recommendedName>
</protein>
<proteinExistence type="predicted"/>
<feature type="region of interest" description="Disordered" evidence="1">
    <location>
        <begin position="14"/>
        <end position="33"/>
    </location>
</feature>
<evidence type="ECO:0000313" key="3">
    <source>
        <dbReference type="Proteomes" id="UP000886653"/>
    </source>
</evidence>
<evidence type="ECO:0000313" key="2">
    <source>
        <dbReference type="EMBL" id="KAG0139067.1"/>
    </source>
</evidence>